<name>A0A564W9P2_9PROT</name>
<evidence type="ECO:0000313" key="3">
    <source>
        <dbReference type="Proteomes" id="UP000326641"/>
    </source>
</evidence>
<reference evidence="2" key="1">
    <citation type="submission" date="2018-11" db="EMBL/GenBank/DDBJ databases">
        <authorList>
            <person name="Onetto C."/>
        </authorList>
    </citation>
    <scope>NUCLEOTIDE SEQUENCE [LARGE SCALE GENOMIC DNA]</scope>
</reference>
<accession>A0A564W9P2</accession>
<proteinExistence type="predicted"/>
<evidence type="ECO:0000256" key="1">
    <source>
        <dbReference type="SAM" id="MobiDB-lite"/>
    </source>
</evidence>
<dbReference type="Proteomes" id="UP000326641">
    <property type="component" value="Unassembled WGS sequence"/>
</dbReference>
<protein>
    <submittedName>
        <fullName evidence="2">Uncharacterized protein</fullName>
    </submittedName>
</protein>
<organism evidence="2 3">
    <name type="scientific">Candidatus Defluviicoccus seviourii</name>
    <dbReference type="NCBI Taxonomy" id="2565273"/>
    <lineage>
        <taxon>Bacteria</taxon>
        <taxon>Pseudomonadati</taxon>
        <taxon>Pseudomonadota</taxon>
        <taxon>Alphaproteobacteria</taxon>
        <taxon>Rhodospirillales</taxon>
        <taxon>Rhodospirillaceae</taxon>
        <taxon>Defluviicoccus</taxon>
    </lineage>
</organism>
<comment type="caution">
    <text evidence="2">The sequence shown here is derived from an EMBL/GenBank/DDBJ whole genome shotgun (WGS) entry which is preliminary data.</text>
</comment>
<sequence length="32" mass="3376">MGMAEGGIDDPVTGDSENKFTQPDTRPPIVLS</sequence>
<keyword evidence="3" id="KW-1185">Reference proteome</keyword>
<dbReference type="AlphaFoldDB" id="A0A564W9P2"/>
<dbReference type="EMBL" id="UXAT02000002">
    <property type="protein sequence ID" value="VUX45168.1"/>
    <property type="molecule type" value="Genomic_DNA"/>
</dbReference>
<feature type="region of interest" description="Disordered" evidence="1">
    <location>
        <begin position="1"/>
        <end position="32"/>
    </location>
</feature>
<evidence type="ECO:0000313" key="2">
    <source>
        <dbReference type="EMBL" id="VUX45168.1"/>
    </source>
</evidence>
<gene>
    <name evidence="2" type="ORF">DF3PA_100016</name>
</gene>